<gene>
    <name evidence="1" type="ORF">Sylvanvirus4_20</name>
</gene>
<proteinExistence type="predicted"/>
<protein>
    <submittedName>
        <fullName evidence="1">Uncharacterized protein</fullName>
    </submittedName>
</protein>
<name>A0A3G5AHI1_9VIRU</name>
<sequence length="62" mass="7501">MNDESCNMSVSIQPFMTPGFHHSLSKKKNIFFWSFSRQTNLNQKDKFIRSYVFIYDRDVMEQ</sequence>
<dbReference type="EMBL" id="MK072510">
    <property type="protein sequence ID" value="AYV86606.1"/>
    <property type="molecule type" value="Genomic_DNA"/>
</dbReference>
<evidence type="ECO:0000313" key="1">
    <source>
        <dbReference type="EMBL" id="AYV86606.1"/>
    </source>
</evidence>
<reference evidence="1" key="1">
    <citation type="submission" date="2018-10" db="EMBL/GenBank/DDBJ databases">
        <title>Hidden diversity of soil giant viruses.</title>
        <authorList>
            <person name="Schulz F."/>
            <person name="Alteio L."/>
            <person name="Goudeau D."/>
            <person name="Ryan E.M."/>
            <person name="Malmstrom R.R."/>
            <person name="Blanchard J."/>
            <person name="Woyke T."/>
        </authorList>
    </citation>
    <scope>NUCLEOTIDE SEQUENCE</scope>
    <source>
        <strain evidence="1">SYV1</strain>
    </source>
</reference>
<accession>A0A3G5AHI1</accession>
<organism evidence="1">
    <name type="scientific">Sylvanvirus sp</name>
    <dbReference type="NCBI Taxonomy" id="2487774"/>
    <lineage>
        <taxon>Viruses</taxon>
    </lineage>
</organism>